<comment type="caution">
    <text evidence="3">The sequence shown here is derived from an EMBL/GenBank/DDBJ whole genome shotgun (WGS) entry which is preliminary data.</text>
</comment>
<dbReference type="InterPro" id="IPR000719">
    <property type="entry name" value="Prot_kinase_dom"/>
</dbReference>
<dbReference type="Proteomes" id="UP000038010">
    <property type="component" value="Unassembled WGS sequence"/>
</dbReference>
<dbReference type="InterPro" id="IPR011009">
    <property type="entry name" value="Kinase-like_dom_sf"/>
</dbReference>
<dbReference type="GO" id="GO:0004672">
    <property type="term" value="F:protein kinase activity"/>
    <property type="evidence" value="ECO:0007669"/>
    <property type="project" value="InterPro"/>
</dbReference>
<name>A0A0N1HNZ4_9EURO</name>
<dbReference type="InterPro" id="IPR053083">
    <property type="entry name" value="TF_kinase-domain_protein"/>
</dbReference>
<evidence type="ECO:0000259" key="2">
    <source>
        <dbReference type="PROSITE" id="PS50011"/>
    </source>
</evidence>
<dbReference type="GeneID" id="28732501"/>
<accession>A0A0N1HNZ4</accession>
<dbReference type="EMBL" id="LFJN01000028">
    <property type="protein sequence ID" value="KPI36874.1"/>
    <property type="molecule type" value="Genomic_DNA"/>
</dbReference>
<evidence type="ECO:0000313" key="4">
    <source>
        <dbReference type="Proteomes" id="UP000038010"/>
    </source>
</evidence>
<feature type="region of interest" description="Disordered" evidence="1">
    <location>
        <begin position="549"/>
        <end position="583"/>
    </location>
</feature>
<protein>
    <recommendedName>
        <fullName evidence="2">Protein kinase domain-containing protein</fullName>
    </recommendedName>
</protein>
<dbReference type="AlphaFoldDB" id="A0A0N1HNZ4"/>
<keyword evidence="4" id="KW-1185">Reference proteome</keyword>
<dbReference type="Gene3D" id="1.10.510.10">
    <property type="entry name" value="Transferase(Phosphotransferase) domain 1"/>
    <property type="match status" value="1"/>
</dbReference>
<dbReference type="STRING" id="1664694.A0A0N1HNZ4"/>
<dbReference type="GO" id="GO:0005524">
    <property type="term" value="F:ATP binding"/>
    <property type="evidence" value="ECO:0007669"/>
    <property type="project" value="InterPro"/>
</dbReference>
<dbReference type="VEuPathDB" id="FungiDB:AB675_11748"/>
<dbReference type="SUPFAM" id="SSF56112">
    <property type="entry name" value="Protein kinase-like (PK-like)"/>
    <property type="match status" value="1"/>
</dbReference>
<evidence type="ECO:0000313" key="3">
    <source>
        <dbReference type="EMBL" id="KPI36874.1"/>
    </source>
</evidence>
<dbReference type="OrthoDB" id="310217at2759"/>
<feature type="domain" description="Protein kinase" evidence="2">
    <location>
        <begin position="80"/>
        <end position="440"/>
    </location>
</feature>
<organism evidence="3 4">
    <name type="scientific">Cyphellophora attinorum</name>
    <dbReference type="NCBI Taxonomy" id="1664694"/>
    <lineage>
        <taxon>Eukaryota</taxon>
        <taxon>Fungi</taxon>
        <taxon>Dikarya</taxon>
        <taxon>Ascomycota</taxon>
        <taxon>Pezizomycotina</taxon>
        <taxon>Eurotiomycetes</taxon>
        <taxon>Chaetothyriomycetidae</taxon>
        <taxon>Chaetothyriales</taxon>
        <taxon>Cyphellophoraceae</taxon>
        <taxon>Cyphellophora</taxon>
    </lineage>
</organism>
<reference evidence="3 4" key="1">
    <citation type="submission" date="2015-06" db="EMBL/GenBank/DDBJ databases">
        <title>Draft genome of the ant-associated black yeast Phialophora attae CBS 131958.</title>
        <authorList>
            <person name="Moreno L.F."/>
            <person name="Stielow B.J."/>
            <person name="de Hoog S."/>
            <person name="Vicente V.A."/>
            <person name="Weiss V.A."/>
            <person name="de Vries M."/>
            <person name="Cruz L.M."/>
            <person name="Souza E.M."/>
        </authorList>
    </citation>
    <scope>NUCLEOTIDE SEQUENCE [LARGE SCALE GENOMIC DNA]</scope>
    <source>
        <strain evidence="3 4">CBS 131958</strain>
    </source>
</reference>
<dbReference type="RefSeq" id="XP_017996837.1">
    <property type="nucleotide sequence ID" value="XM_018140620.1"/>
</dbReference>
<gene>
    <name evidence="3" type="ORF">AB675_11748</name>
</gene>
<proteinExistence type="predicted"/>
<dbReference type="PROSITE" id="PS50011">
    <property type="entry name" value="PROTEIN_KINASE_DOM"/>
    <property type="match status" value="1"/>
</dbReference>
<sequence length="671" mass="77178">MPPRPSPLEEPLFSNRILRNEQAFHTDLDWTKAPPTWTQSAVAKVICSLRPDLLRRAPALLPFLLGKHDISDDGDDGVWSPKRGIYGMGTLVGLWVKHNATQQLVDEMVIKQTPYNKLDDIKPFVVGQGISAEAVYQVELQRKTRRMIRDNAYSDFDGLKQLNGNILHLRQYKFNTELKRNRFYLTFAPHGTIDDLFWKYRLMQRSVPESFLWYLVHSLARACRTMNGPLDGPSLIHEGLQEPRNGGEYMIHTDIKSMNVALDYARLEDDEELDKIYQGTGSLRDFTLLYPSVKVMDFGLVHYTSPRTPENPRYCTEVWKPPEMTGWGRDFQSPPNPQGMKMDSKFMVWAIAKIVWDAIMDDAEQVMYETLRDMYGQPRSSRRAETEYIRLQNHFLDRFAALSATSYSPELIRLLYEGLRPSAAARLSLYEMHRQSREWLENWNTSLQNESLDDILEEHRLYFRGNEIVQLGTGSRQVIEYYPAWVKYEYQDPEHPMGLPRHAYVDAAEQQQYGTDPPRRVTFLPNAIKFGDPSPSAEPATRRIEAEEAQPVANPNQAGQAQQQLVQQQPVQQQPAPQPVQQAVPIQQIQVRRAPPLPSPGQAARAAQYEGMNIRQLRTEIRNRGIATKLGGRGVTANKLRGVLRANDDVRRRARDLERMRRVNNAVVRSV</sequence>
<evidence type="ECO:0000256" key="1">
    <source>
        <dbReference type="SAM" id="MobiDB-lite"/>
    </source>
</evidence>
<dbReference type="PANTHER" id="PTHR44305">
    <property type="entry name" value="SI:DKEY-192D15.2-RELATED"/>
    <property type="match status" value="1"/>
</dbReference>